<sequence>MSLGLYLLWVLKTLPATQGSPLPRLPPGSPIPLGNSTALNNDIAPAWMPSAQVRGTSDILYSCLLTISLSVYSAVHINVPPRGEGREWQYIQKAKWTVLGIFAPEIVVYTAIYQFHRALELQKSLTNIVKSRHDEAATKQLTDPVTTEGLAKLEENAIAEGENETKQGSAKAATSKSPLSAEFATSRAPTFSLVYCFFVGMGGFVVDVDDRDFGYKHQYVTLTAQDLEELARGGKFIEIEESEITDKSKADILAKILVCFQVMWLLVDCLAACLGRAIFDSHIQMKIIRPLALRDKCPTKIRWRVDREVPTVYARVKDIFLTLLTVILFPIWDS</sequence>
<keyword evidence="1" id="KW-0732">Signal</keyword>
<evidence type="ECO:0008006" key="4">
    <source>
        <dbReference type="Google" id="ProtNLM"/>
    </source>
</evidence>
<dbReference type="eggNOG" id="ENOG502SPX8">
    <property type="taxonomic scope" value="Eukaryota"/>
</dbReference>
<organism evidence="2 3">
    <name type="scientific">Endocarpon pusillum (strain Z07020 / HMAS-L-300199)</name>
    <name type="common">Lichen-forming fungus</name>
    <dbReference type="NCBI Taxonomy" id="1263415"/>
    <lineage>
        <taxon>Eukaryota</taxon>
        <taxon>Fungi</taxon>
        <taxon>Dikarya</taxon>
        <taxon>Ascomycota</taxon>
        <taxon>Pezizomycotina</taxon>
        <taxon>Eurotiomycetes</taxon>
        <taxon>Chaetothyriomycetidae</taxon>
        <taxon>Verrucariales</taxon>
        <taxon>Verrucariaceae</taxon>
        <taxon>Endocarpon</taxon>
    </lineage>
</organism>
<dbReference type="GeneID" id="19240767"/>
<protein>
    <recommendedName>
        <fullName evidence="4">DUF1746 domain-containing protein</fullName>
    </recommendedName>
</protein>
<reference evidence="3" key="1">
    <citation type="journal article" date="2014" name="BMC Genomics">
        <title>Genome characteristics reveal the impact of lichenization on lichen-forming fungus Endocarpon pusillum Hedwig (Verrucariales, Ascomycota).</title>
        <authorList>
            <person name="Wang Y.-Y."/>
            <person name="Liu B."/>
            <person name="Zhang X.-Y."/>
            <person name="Zhou Q.-M."/>
            <person name="Zhang T."/>
            <person name="Li H."/>
            <person name="Yu Y.-F."/>
            <person name="Zhang X.-L."/>
            <person name="Hao X.-Y."/>
            <person name="Wang M."/>
            <person name="Wang L."/>
            <person name="Wei J.-C."/>
        </authorList>
    </citation>
    <scope>NUCLEOTIDE SEQUENCE [LARGE SCALE GENOMIC DNA]</scope>
    <source>
        <strain evidence="3">Z07020 / HMAS-L-300199</strain>
    </source>
</reference>
<accession>U1GFW7</accession>
<dbReference type="EMBL" id="KE720743">
    <property type="protein sequence ID" value="ERF76547.1"/>
    <property type="molecule type" value="Genomic_DNA"/>
</dbReference>
<evidence type="ECO:0000313" key="2">
    <source>
        <dbReference type="EMBL" id="ERF76547.1"/>
    </source>
</evidence>
<dbReference type="AlphaFoldDB" id="U1GFW7"/>
<dbReference type="PANTHER" id="PTHR35043:SF7">
    <property type="entry name" value="TRANSCRIPTION FACTOR DOMAIN-CONTAINING PROTEIN"/>
    <property type="match status" value="1"/>
</dbReference>
<gene>
    <name evidence="2" type="ORF">EPUS_05820</name>
</gene>
<keyword evidence="3" id="KW-1185">Reference proteome</keyword>
<evidence type="ECO:0000313" key="3">
    <source>
        <dbReference type="Proteomes" id="UP000019373"/>
    </source>
</evidence>
<name>U1GFW7_ENDPU</name>
<dbReference type="RefSeq" id="XP_007786071.1">
    <property type="nucleotide sequence ID" value="XM_007787881.1"/>
</dbReference>
<feature type="signal peptide" evidence="1">
    <location>
        <begin position="1"/>
        <end position="19"/>
    </location>
</feature>
<dbReference type="HOGENOM" id="CLU_831633_0_0_1"/>
<feature type="chain" id="PRO_5004612403" description="DUF1746 domain-containing protein" evidence="1">
    <location>
        <begin position="20"/>
        <end position="334"/>
    </location>
</feature>
<dbReference type="Proteomes" id="UP000019373">
    <property type="component" value="Unassembled WGS sequence"/>
</dbReference>
<proteinExistence type="predicted"/>
<dbReference type="PANTHER" id="PTHR35043">
    <property type="entry name" value="TRANSCRIPTION FACTOR DOMAIN-CONTAINING PROTEIN"/>
    <property type="match status" value="1"/>
</dbReference>
<dbReference type="OrthoDB" id="4160663at2759"/>
<evidence type="ECO:0000256" key="1">
    <source>
        <dbReference type="SAM" id="SignalP"/>
    </source>
</evidence>